<name>A0A2W2DAF4_9ACTN</name>
<keyword evidence="3" id="KW-1185">Reference proteome</keyword>
<proteinExistence type="predicted"/>
<feature type="region of interest" description="Disordered" evidence="1">
    <location>
        <begin position="1"/>
        <end position="50"/>
    </location>
</feature>
<dbReference type="OrthoDB" id="3264463at2"/>
<evidence type="ECO:0000313" key="2">
    <source>
        <dbReference type="EMBL" id="PZG08926.1"/>
    </source>
</evidence>
<gene>
    <name evidence="2" type="ORF">C1J01_38440</name>
</gene>
<comment type="caution">
    <text evidence="2">The sequence shown here is derived from an EMBL/GenBank/DDBJ whole genome shotgun (WGS) entry which is preliminary data.</text>
</comment>
<protein>
    <recommendedName>
        <fullName evidence="4">DUF4192 family protein</fullName>
    </recommendedName>
</protein>
<dbReference type="EMBL" id="POUD01000257">
    <property type="protein sequence ID" value="PZG08926.1"/>
    <property type="molecule type" value="Genomic_DNA"/>
</dbReference>
<evidence type="ECO:0000256" key="1">
    <source>
        <dbReference type="SAM" id="MobiDB-lite"/>
    </source>
</evidence>
<feature type="compositionally biased region" description="Pro residues" evidence="1">
    <location>
        <begin position="21"/>
        <end position="37"/>
    </location>
</feature>
<evidence type="ECO:0000313" key="3">
    <source>
        <dbReference type="Proteomes" id="UP000249304"/>
    </source>
</evidence>
<dbReference type="Pfam" id="PF13830">
    <property type="entry name" value="DUF4192"/>
    <property type="match status" value="1"/>
</dbReference>
<reference evidence="2 3" key="1">
    <citation type="submission" date="2018-01" db="EMBL/GenBank/DDBJ databases">
        <title>Draft genome sequence of Nonomuraea sp. KC333.</title>
        <authorList>
            <person name="Sahin N."/>
            <person name="Saygin H."/>
            <person name="Ay H."/>
        </authorList>
    </citation>
    <scope>NUCLEOTIDE SEQUENCE [LARGE SCALE GENOMIC DNA]</scope>
    <source>
        <strain evidence="2 3">KC333</strain>
    </source>
</reference>
<dbReference type="AlphaFoldDB" id="A0A2W2DAF4"/>
<accession>A0A2W2DAF4</accession>
<dbReference type="Proteomes" id="UP000249304">
    <property type="component" value="Unassembled WGS sequence"/>
</dbReference>
<evidence type="ECO:0008006" key="4">
    <source>
        <dbReference type="Google" id="ProtNLM"/>
    </source>
</evidence>
<organism evidence="2 3">
    <name type="scientific">Nonomuraea aridisoli</name>
    <dbReference type="NCBI Taxonomy" id="2070368"/>
    <lineage>
        <taxon>Bacteria</taxon>
        <taxon>Bacillati</taxon>
        <taxon>Actinomycetota</taxon>
        <taxon>Actinomycetes</taxon>
        <taxon>Streptosporangiales</taxon>
        <taxon>Streptosporangiaceae</taxon>
        <taxon>Nonomuraea</taxon>
    </lineage>
</organism>
<sequence length="250" mass="27979">MSWSSTAHLTKRPPSALCLRPPEPPPAGPLACPPLPSVPVSERSVMSSADPQMFPLPHDRAAQLRQLTHELATGLARQLDAPQPPVRRLINEGLARLDSARARYRHSKRVDDATAVRLAMDLRIIRIRDEAWYLAHTEPVTMCAMLLDVSERTAPELWAPVGAVLGAALWAHGRLDLAHRTVHEVLTIEPSYPMAQMLDVALHFGIPETIFRTRLLSAADWDIEMGDPVPHWLWPLQRTLAVYLHTDRDD</sequence>
<dbReference type="InterPro" id="IPR025447">
    <property type="entry name" value="DUF4192"/>
</dbReference>